<keyword evidence="1" id="KW-0193">Cuticle</keyword>
<protein>
    <recommendedName>
        <fullName evidence="6">Cuticular protein</fullName>
    </recommendedName>
</protein>
<dbReference type="PANTHER" id="PTHR10380:SF205">
    <property type="entry name" value="CUTICULAR PROTEIN 97EB"/>
    <property type="match status" value="1"/>
</dbReference>
<dbReference type="GO" id="GO:0062129">
    <property type="term" value="C:chitin-based extracellular matrix"/>
    <property type="evidence" value="ECO:0007669"/>
    <property type="project" value="TreeGrafter"/>
</dbReference>
<dbReference type="GO" id="GO:0008010">
    <property type="term" value="F:structural constituent of chitin-based larval cuticle"/>
    <property type="evidence" value="ECO:0007669"/>
    <property type="project" value="TreeGrafter"/>
</dbReference>
<proteinExistence type="predicted"/>
<keyword evidence="3" id="KW-1133">Transmembrane helix</keyword>
<dbReference type="PANTHER" id="PTHR10380">
    <property type="entry name" value="CUTICLE PROTEIN"/>
    <property type="match status" value="1"/>
</dbReference>
<keyword evidence="3" id="KW-0812">Transmembrane</keyword>
<evidence type="ECO:0000313" key="5">
    <source>
        <dbReference type="Proteomes" id="UP001152759"/>
    </source>
</evidence>
<evidence type="ECO:0000256" key="2">
    <source>
        <dbReference type="SAM" id="MobiDB-lite"/>
    </source>
</evidence>
<gene>
    <name evidence="4" type="ORF">BEMITA_LOCUS6404</name>
</gene>
<dbReference type="PROSITE" id="PS51155">
    <property type="entry name" value="CHIT_BIND_RR_2"/>
    <property type="match status" value="1"/>
</dbReference>
<feature type="transmembrane region" description="Helical" evidence="3">
    <location>
        <begin position="16"/>
        <end position="41"/>
    </location>
</feature>
<evidence type="ECO:0000256" key="1">
    <source>
        <dbReference type="PROSITE-ProRule" id="PRU00497"/>
    </source>
</evidence>
<evidence type="ECO:0000313" key="4">
    <source>
        <dbReference type="EMBL" id="CAH0387381.1"/>
    </source>
</evidence>
<dbReference type="InterPro" id="IPR050468">
    <property type="entry name" value="Cuticle_Struct_Prot"/>
</dbReference>
<evidence type="ECO:0000256" key="3">
    <source>
        <dbReference type="SAM" id="Phobius"/>
    </source>
</evidence>
<feature type="region of interest" description="Disordered" evidence="2">
    <location>
        <begin position="116"/>
        <end position="174"/>
    </location>
</feature>
<accession>A0A9P0A697</accession>
<evidence type="ECO:0008006" key="6">
    <source>
        <dbReference type="Google" id="ProtNLM"/>
    </source>
</evidence>
<dbReference type="EMBL" id="OU963864">
    <property type="protein sequence ID" value="CAH0387381.1"/>
    <property type="molecule type" value="Genomic_DNA"/>
</dbReference>
<dbReference type="Pfam" id="PF00379">
    <property type="entry name" value="Chitin_bind_4"/>
    <property type="match status" value="1"/>
</dbReference>
<reference evidence="4" key="1">
    <citation type="submission" date="2021-12" db="EMBL/GenBank/DDBJ databases">
        <authorList>
            <person name="King R."/>
        </authorList>
    </citation>
    <scope>NUCLEOTIDE SEQUENCE</scope>
</reference>
<dbReference type="AlphaFoldDB" id="A0A9P0A697"/>
<dbReference type="Proteomes" id="UP001152759">
    <property type="component" value="Chromosome 3"/>
</dbReference>
<keyword evidence="3" id="KW-0472">Membrane</keyword>
<sequence length="174" mass="19097">MPRPLDQGAFFLDVTLILGGITIHEMLVFRVLAACLVAAWAQQQQVQRTTPVPILKQINRQNEDGSYSYGYESADGTFKIETKYPTGEVYGKYGYVDADGKVRTVEYGASKKGGFNPAGTDINVPPPTLVNNNNLADSDYDDGSYREDPSIYYKNDPNSAPAAPVQQAKPLKAR</sequence>
<keyword evidence="5" id="KW-1185">Reference proteome</keyword>
<organism evidence="4 5">
    <name type="scientific">Bemisia tabaci</name>
    <name type="common">Sweetpotato whitefly</name>
    <name type="synonym">Aleurodes tabaci</name>
    <dbReference type="NCBI Taxonomy" id="7038"/>
    <lineage>
        <taxon>Eukaryota</taxon>
        <taxon>Metazoa</taxon>
        <taxon>Ecdysozoa</taxon>
        <taxon>Arthropoda</taxon>
        <taxon>Hexapoda</taxon>
        <taxon>Insecta</taxon>
        <taxon>Pterygota</taxon>
        <taxon>Neoptera</taxon>
        <taxon>Paraneoptera</taxon>
        <taxon>Hemiptera</taxon>
        <taxon>Sternorrhyncha</taxon>
        <taxon>Aleyrodoidea</taxon>
        <taxon>Aleyrodidae</taxon>
        <taxon>Aleyrodinae</taxon>
        <taxon>Bemisia</taxon>
    </lineage>
</organism>
<name>A0A9P0A697_BEMTA</name>
<dbReference type="InterPro" id="IPR000618">
    <property type="entry name" value="Insect_cuticle"/>
</dbReference>
<dbReference type="PRINTS" id="PR00947">
    <property type="entry name" value="CUTICLE"/>
</dbReference>